<keyword evidence="1" id="KW-0732">Signal</keyword>
<comment type="caution">
    <text evidence="2">The sequence shown here is derived from an EMBL/GenBank/DDBJ whole genome shotgun (WGS) entry which is preliminary data.</text>
</comment>
<evidence type="ECO:0000313" key="2">
    <source>
        <dbReference type="EMBL" id="OMJ93649.1"/>
    </source>
</evidence>
<evidence type="ECO:0000313" key="3">
    <source>
        <dbReference type="Proteomes" id="UP000187209"/>
    </source>
</evidence>
<sequence>MKLVIVVLLAIGALANTPLPSENMITLGGPCGGSNPLFVVTSFTVSPWPVTAGEIVTFYMTGVFRQADRMSQLKIATQYERGQINYINWDIDTSYSAGQTATFSYGLQIGTFPGTYTETFTLSDGSSTFIACWTFQYTV</sequence>
<accession>A0A1R2CXB3</accession>
<feature type="chain" id="PRO_5012729266" evidence="1">
    <location>
        <begin position="16"/>
        <end position="139"/>
    </location>
</feature>
<protein>
    <submittedName>
        <fullName evidence="2">Uncharacterized protein</fullName>
    </submittedName>
</protein>
<gene>
    <name evidence="2" type="ORF">SteCoe_3347</name>
</gene>
<keyword evidence="3" id="KW-1185">Reference proteome</keyword>
<organism evidence="2 3">
    <name type="scientific">Stentor coeruleus</name>
    <dbReference type="NCBI Taxonomy" id="5963"/>
    <lineage>
        <taxon>Eukaryota</taxon>
        <taxon>Sar</taxon>
        <taxon>Alveolata</taxon>
        <taxon>Ciliophora</taxon>
        <taxon>Postciliodesmatophora</taxon>
        <taxon>Heterotrichea</taxon>
        <taxon>Heterotrichida</taxon>
        <taxon>Stentoridae</taxon>
        <taxon>Stentor</taxon>
    </lineage>
</organism>
<feature type="signal peptide" evidence="1">
    <location>
        <begin position="1"/>
        <end position="15"/>
    </location>
</feature>
<reference evidence="2 3" key="1">
    <citation type="submission" date="2016-11" db="EMBL/GenBank/DDBJ databases">
        <title>The macronuclear genome of Stentor coeruleus: a giant cell with tiny introns.</title>
        <authorList>
            <person name="Slabodnick M."/>
            <person name="Ruby J.G."/>
            <person name="Reiff S.B."/>
            <person name="Swart E.C."/>
            <person name="Gosai S."/>
            <person name="Prabakaran S."/>
            <person name="Witkowska E."/>
            <person name="Larue G.E."/>
            <person name="Fisher S."/>
            <person name="Freeman R.M."/>
            <person name="Gunawardena J."/>
            <person name="Chu W."/>
            <person name="Stover N.A."/>
            <person name="Gregory B.D."/>
            <person name="Nowacki M."/>
            <person name="Derisi J."/>
            <person name="Roy S.W."/>
            <person name="Marshall W.F."/>
            <person name="Sood P."/>
        </authorList>
    </citation>
    <scope>NUCLEOTIDE SEQUENCE [LARGE SCALE GENOMIC DNA]</scope>
    <source>
        <strain evidence="2">WM001</strain>
    </source>
</reference>
<proteinExistence type="predicted"/>
<dbReference type="Proteomes" id="UP000187209">
    <property type="component" value="Unassembled WGS sequence"/>
</dbReference>
<evidence type="ECO:0000256" key="1">
    <source>
        <dbReference type="SAM" id="SignalP"/>
    </source>
</evidence>
<name>A0A1R2CXB3_9CILI</name>
<dbReference type="AlphaFoldDB" id="A0A1R2CXB3"/>
<dbReference type="EMBL" id="MPUH01000039">
    <property type="protein sequence ID" value="OMJ93649.1"/>
    <property type="molecule type" value="Genomic_DNA"/>
</dbReference>